<organism evidence="2">
    <name type="scientific">hydrothermal vent metagenome</name>
    <dbReference type="NCBI Taxonomy" id="652676"/>
    <lineage>
        <taxon>unclassified sequences</taxon>
        <taxon>metagenomes</taxon>
        <taxon>ecological metagenomes</taxon>
    </lineage>
</organism>
<gene>
    <name evidence="2" type="ORF">MNBD_CHLOROFLEXI01-3653</name>
</gene>
<dbReference type="NCBIfam" id="NF002938">
    <property type="entry name" value="PRK03592.1"/>
    <property type="match status" value="1"/>
</dbReference>
<sequence length="296" mass="33988">MTTQYISPDFPFESRFVEVHGSKMHYIDEGEGDPILFLHGNPTSSYLWRNIIPHLVGNGRCIAVDLIGMGKSDKPDLDYRFVTHARYLDAFIEQLGLQNITLVIHDWGSALGFHYAMRHEDTIKGIAFMEAITRPSKWKEMPLMLKLIFKRLRHPKKGWKMIAKNNFFVKRMLPMMINRKLTPAEKAAYAAPYPDEQSRKPIAIWPREIPFDGEPDDVHQIVTTYNGWLKTSQLPKLLLWVEPGAIIAGEKAAKQIQKDFPNTQTSFLGKGKHYIQEDYPDEIGQAIADWHQTLGA</sequence>
<dbReference type="GO" id="GO:0016020">
    <property type="term" value="C:membrane"/>
    <property type="evidence" value="ECO:0007669"/>
    <property type="project" value="TreeGrafter"/>
</dbReference>
<dbReference type="GO" id="GO:0003824">
    <property type="term" value="F:catalytic activity"/>
    <property type="evidence" value="ECO:0007669"/>
    <property type="project" value="InterPro"/>
</dbReference>
<evidence type="ECO:0000259" key="1">
    <source>
        <dbReference type="Pfam" id="PF00561"/>
    </source>
</evidence>
<dbReference type="SMR" id="A0A3B0VIL0"/>
<dbReference type="EMBL" id="UOEU01000303">
    <property type="protein sequence ID" value="VAW31926.1"/>
    <property type="molecule type" value="Genomic_DNA"/>
</dbReference>
<evidence type="ECO:0000313" key="2">
    <source>
        <dbReference type="EMBL" id="VAW31926.1"/>
    </source>
</evidence>
<reference evidence="2" key="1">
    <citation type="submission" date="2018-06" db="EMBL/GenBank/DDBJ databases">
        <authorList>
            <person name="Zhirakovskaya E."/>
        </authorList>
    </citation>
    <scope>NUCLEOTIDE SEQUENCE</scope>
</reference>
<dbReference type="SUPFAM" id="SSF53474">
    <property type="entry name" value="alpha/beta-Hydrolases"/>
    <property type="match status" value="1"/>
</dbReference>
<proteinExistence type="predicted"/>
<protein>
    <recommendedName>
        <fullName evidence="1">AB hydrolase-1 domain-containing protein</fullName>
    </recommendedName>
</protein>
<dbReference type="Gene3D" id="3.40.50.1820">
    <property type="entry name" value="alpha/beta hydrolase"/>
    <property type="match status" value="1"/>
</dbReference>
<dbReference type="AlphaFoldDB" id="A0A3B0VIL0"/>
<feature type="domain" description="AB hydrolase-1" evidence="1">
    <location>
        <begin position="34"/>
        <end position="278"/>
    </location>
</feature>
<dbReference type="InterPro" id="IPR000073">
    <property type="entry name" value="AB_hydrolase_1"/>
</dbReference>
<dbReference type="PANTHER" id="PTHR43798:SF24">
    <property type="entry name" value="CIS-3-ALKYL-4-ALKYLOXETAN-2-ONE DECARBOXYLASE"/>
    <property type="match status" value="1"/>
</dbReference>
<accession>A0A3B0VIL0</accession>
<dbReference type="PANTHER" id="PTHR43798">
    <property type="entry name" value="MONOACYLGLYCEROL LIPASE"/>
    <property type="match status" value="1"/>
</dbReference>
<dbReference type="InterPro" id="IPR029058">
    <property type="entry name" value="AB_hydrolase_fold"/>
</dbReference>
<dbReference type="Pfam" id="PF00561">
    <property type="entry name" value="Abhydrolase_1"/>
    <property type="match status" value="1"/>
</dbReference>
<dbReference type="InterPro" id="IPR050266">
    <property type="entry name" value="AB_hydrolase_sf"/>
</dbReference>
<dbReference type="PRINTS" id="PR00412">
    <property type="entry name" value="EPOXHYDRLASE"/>
</dbReference>
<name>A0A3B0VIL0_9ZZZZ</name>
<dbReference type="InterPro" id="IPR000639">
    <property type="entry name" value="Epox_hydrolase-like"/>
</dbReference>